<keyword evidence="2" id="KW-1185">Reference proteome</keyword>
<organism evidence="1 2">
    <name type="scientific">Cordyceps javanica</name>
    <dbReference type="NCBI Taxonomy" id="43265"/>
    <lineage>
        <taxon>Eukaryota</taxon>
        <taxon>Fungi</taxon>
        <taxon>Dikarya</taxon>
        <taxon>Ascomycota</taxon>
        <taxon>Pezizomycotina</taxon>
        <taxon>Sordariomycetes</taxon>
        <taxon>Hypocreomycetidae</taxon>
        <taxon>Hypocreales</taxon>
        <taxon>Cordycipitaceae</taxon>
        <taxon>Cordyceps</taxon>
    </lineage>
</organism>
<name>A0A545UTI1_9HYPO</name>
<gene>
    <name evidence="1" type="ORF">IF1G_08702</name>
</gene>
<dbReference type="AlphaFoldDB" id="A0A545UTI1"/>
<dbReference type="Proteomes" id="UP000315783">
    <property type="component" value="Unassembled WGS sequence"/>
</dbReference>
<protein>
    <submittedName>
        <fullName evidence="1">Uncharacterized protein</fullName>
    </submittedName>
</protein>
<accession>A0A545UTI1</accession>
<evidence type="ECO:0000313" key="1">
    <source>
        <dbReference type="EMBL" id="TQV92778.1"/>
    </source>
</evidence>
<reference evidence="1 2" key="1">
    <citation type="journal article" date="2019" name="Appl. Microbiol. Biotechnol.">
        <title>Genome sequence of Isaria javanica and comparative genome analysis insights into family S53 peptidase evolution in fungal entomopathogens.</title>
        <authorList>
            <person name="Lin R."/>
            <person name="Zhang X."/>
            <person name="Xin B."/>
            <person name="Zou M."/>
            <person name="Gao Y."/>
            <person name="Qin F."/>
            <person name="Hu Q."/>
            <person name="Xie B."/>
            <person name="Cheng X."/>
        </authorList>
    </citation>
    <scope>NUCLEOTIDE SEQUENCE [LARGE SCALE GENOMIC DNA]</scope>
    <source>
        <strain evidence="1 2">IJ1G</strain>
    </source>
</reference>
<comment type="caution">
    <text evidence="1">The sequence shown here is derived from an EMBL/GenBank/DDBJ whole genome shotgun (WGS) entry which is preliminary data.</text>
</comment>
<evidence type="ECO:0000313" key="2">
    <source>
        <dbReference type="Proteomes" id="UP000315783"/>
    </source>
</evidence>
<dbReference type="EMBL" id="SPUK01000014">
    <property type="protein sequence ID" value="TQV92778.1"/>
    <property type="molecule type" value="Genomic_DNA"/>
</dbReference>
<proteinExistence type="predicted"/>
<sequence length="169" mass="18514">MLSCSSSCSLPIEEYTNAARACRSAHSLYEFVQVRIRWQGFTELVSGKAPEDCNRVYLSAMKSPGVSNCTVSIIVYELHVRSSISPLKNFQYSCVHLRGPSSVFSFCESSACARIAPVNPISLTPATVSGTFRAFSPTYCPLLWGFRSVNLPLKLASSPILTYSPSIRS</sequence>